<proteinExistence type="predicted"/>
<gene>
    <name evidence="1" type="ORF">STCU_00590</name>
</gene>
<evidence type="ECO:0000313" key="1">
    <source>
        <dbReference type="EMBL" id="EPY36429.1"/>
    </source>
</evidence>
<sequence length="353" mass="40320">MHRRRLYKEHALHLSSLSERHYFYQLLMWCHDRSVFIHPTLRMVRQRSAYRQHAFFVTDTVERLTPLLAIPEHLAIGFQETYTSDSNNNIMEKNTLFDEQREKEFHQMNVGDNSDADVCQFFFSALGMIVADLVTAKSSPLTDPRHTFASLLSKVQTIPNAPYFDESVVFDAEEPCLADVLLQMIRNYINGGPLVNKLSRDELQWAVSVCLSHATPLQIHTLQSIGIIPLVHLFPHGGTQTNSYVIARNAREKSAAKMAAFFRDTFGYDFSAQHSGRWIYVVCDRELRAGDEVCLQAMAPVCDRDSEAEQMWRLSCGTAPSEYMASSAVARRQLQLTQEIIDKGSDLLRPAQW</sequence>
<organism evidence="1 2">
    <name type="scientific">Strigomonas culicis</name>
    <dbReference type="NCBI Taxonomy" id="28005"/>
    <lineage>
        <taxon>Eukaryota</taxon>
        <taxon>Discoba</taxon>
        <taxon>Euglenozoa</taxon>
        <taxon>Kinetoplastea</taxon>
        <taxon>Metakinetoplastina</taxon>
        <taxon>Trypanosomatida</taxon>
        <taxon>Trypanosomatidae</taxon>
        <taxon>Strigomonadinae</taxon>
        <taxon>Strigomonas</taxon>
    </lineage>
</organism>
<name>S9V5S8_9TRYP</name>
<dbReference type="OrthoDB" id="246382at2759"/>
<comment type="caution">
    <text evidence="1">The sequence shown here is derived from an EMBL/GenBank/DDBJ whole genome shotgun (WGS) entry which is preliminary data.</text>
</comment>
<accession>S9V5S8</accession>
<evidence type="ECO:0000313" key="2">
    <source>
        <dbReference type="Proteomes" id="UP000015354"/>
    </source>
</evidence>
<dbReference type="InterPro" id="IPR046341">
    <property type="entry name" value="SET_dom_sf"/>
</dbReference>
<dbReference type="EMBL" id="ATMH01000590">
    <property type="protein sequence ID" value="EPY36429.1"/>
    <property type="molecule type" value="Genomic_DNA"/>
</dbReference>
<protein>
    <submittedName>
        <fullName evidence="1">Uncharacterized protein</fullName>
    </submittedName>
</protein>
<keyword evidence="2" id="KW-1185">Reference proteome</keyword>
<dbReference type="AlphaFoldDB" id="S9V5S8"/>
<dbReference type="Proteomes" id="UP000015354">
    <property type="component" value="Unassembled WGS sequence"/>
</dbReference>
<reference evidence="1 2" key="1">
    <citation type="journal article" date="2013" name="PLoS ONE">
        <title>Predicting the Proteins of Angomonas deanei, Strigomonas culicis and Their Respective Endosymbionts Reveals New Aspects of the Trypanosomatidae Family.</title>
        <authorList>
            <person name="Motta M.C."/>
            <person name="Martins A.C."/>
            <person name="de Souza S.S."/>
            <person name="Catta-Preta C.M."/>
            <person name="Silva R."/>
            <person name="Klein C.C."/>
            <person name="de Almeida L.G."/>
            <person name="de Lima Cunha O."/>
            <person name="Ciapina L.P."/>
            <person name="Brocchi M."/>
            <person name="Colabardini A.C."/>
            <person name="de Araujo Lima B."/>
            <person name="Machado C.R."/>
            <person name="de Almeida Soares C.M."/>
            <person name="Probst C.M."/>
            <person name="de Menezes C.B."/>
            <person name="Thompson C.E."/>
            <person name="Bartholomeu D.C."/>
            <person name="Gradia D.F."/>
            <person name="Pavoni D.P."/>
            <person name="Grisard E.C."/>
            <person name="Fantinatti-Garboggini F."/>
            <person name="Marchini F.K."/>
            <person name="Rodrigues-Luiz G.F."/>
            <person name="Wagner G."/>
            <person name="Goldman G.H."/>
            <person name="Fietto J.L."/>
            <person name="Elias M.C."/>
            <person name="Goldman M.H."/>
            <person name="Sagot M.F."/>
            <person name="Pereira M."/>
            <person name="Stoco P.H."/>
            <person name="de Mendonca-Neto R.P."/>
            <person name="Teixeira S.M."/>
            <person name="Maciel T.E."/>
            <person name="de Oliveira Mendes T.A."/>
            <person name="Urmenyi T.P."/>
            <person name="de Souza W."/>
            <person name="Schenkman S."/>
            <person name="de Vasconcelos A.T."/>
        </authorList>
    </citation>
    <scope>NUCLEOTIDE SEQUENCE [LARGE SCALE GENOMIC DNA]</scope>
</reference>
<dbReference type="Gene3D" id="3.90.1410.10">
    <property type="entry name" value="set domain protein methyltransferase, domain 1"/>
    <property type="match status" value="1"/>
</dbReference>
<dbReference type="SUPFAM" id="SSF82199">
    <property type="entry name" value="SET domain"/>
    <property type="match status" value="1"/>
</dbReference>